<dbReference type="EMBL" id="QWLB01000021">
    <property type="protein sequence ID" value="RIH92336.1"/>
    <property type="molecule type" value="Genomic_DNA"/>
</dbReference>
<protein>
    <submittedName>
        <fullName evidence="2">Tetratricopeptide repeat protein</fullName>
    </submittedName>
</protein>
<dbReference type="SUPFAM" id="SSF48452">
    <property type="entry name" value="TPR-like"/>
    <property type="match status" value="1"/>
</dbReference>
<sequence length="229" mass="24871">MKWLVVWIMLGAAPILAQGLSPLDKLIADGKFQEAYEAGIKQANTAGWVDAAQAASFYATYQARDNEKAEWFGKAEAAAKKAIQSDPQSPEAYFELARAQGRLAQYRGILESLGLASSIKDALDKTLKLNPKHAGAKVALALWNQSLVSKGVGWLYGANGNVVIPLFQEAIALEPNTIIHRVEYAGVLAQMGKKDEARAQYQAALAIAPKTAADRYDLERAKRELDALK</sequence>
<dbReference type="Gene3D" id="1.25.40.10">
    <property type="entry name" value="Tetratricopeptide repeat domain"/>
    <property type="match status" value="2"/>
</dbReference>
<dbReference type="InterPro" id="IPR011990">
    <property type="entry name" value="TPR-like_helical_dom_sf"/>
</dbReference>
<evidence type="ECO:0000256" key="1">
    <source>
        <dbReference type="SAM" id="SignalP"/>
    </source>
</evidence>
<keyword evidence="3" id="KW-1185">Reference proteome</keyword>
<comment type="caution">
    <text evidence="2">The sequence shown here is derived from an EMBL/GenBank/DDBJ whole genome shotgun (WGS) entry which is preliminary data.</text>
</comment>
<evidence type="ECO:0000313" key="2">
    <source>
        <dbReference type="EMBL" id="RIH92336.1"/>
    </source>
</evidence>
<feature type="signal peptide" evidence="1">
    <location>
        <begin position="1"/>
        <end position="17"/>
    </location>
</feature>
<reference evidence="2 3" key="1">
    <citation type="submission" date="2018-08" db="EMBL/GenBank/DDBJ databases">
        <title>Meiothermus granaticius genome AF-68 sequencing project.</title>
        <authorList>
            <person name="Da Costa M.S."/>
            <person name="Albuquerque L."/>
            <person name="Raposo P."/>
            <person name="Froufe H.J.C."/>
            <person name="Barroso C.S."/>
            <person name="Egas C."/>
        </authorList>
    </citation>
    <scope>NUCLEOTIDE SEQUENCE [LARGE SCALE GENOMIC DNA]</scope>
    <source>
        <strain evidence="2 3">AF-68</strain>
    </source>
</reference>
<accession>A0A399F9I3</accession>
<dbReference type="Proteomes" id="UP000266178">
    <property type="component" value="Unassembled WGS sequence"/>
</dbReference>
<gene>
    <name evidence="2" type="ORF">Mgrana_01767</name>
</gene>
<proteinExistence type="predicted"/>
<dbReference type="RefSeq" id="WP_240631299.1">
    <property type="nucleotide sequence ID" value="NZ_BJXM01000008.1"/>
</dbReference>
<name>A0A399F9I3_9DEIN</name>
<organism evidence="2 3">
    <name type="scientific">Meiothermus granaticius NBRC 107808</name>
    <dbReference type="NCBI Taxonomy" id="1227551"/>
    <lineage>
        <taxon>Bacteria</taxon>
        <taxon>Thermotogati</taxon>
        <taxon>Deinococcota</taxon>
        <taxon>Deinococci</taxon>
        <taxon>Thermales</taxon>
        <taxon>Thermaceae</taxon>
        <taxon>Meiothermus</taxon>
    </lineage>
</organism>
<evidence type="ECO:0000313" key="3">
    <source>
        <dbReference type="Proteomes" id="UP000266178"/>
    </source>
</evidence>
<feature type="chain" id="PRO_5030071873" evidence="1">
    <location>
        <begin position="18"/>
        <end position="229"/>
    </location>
</feature>
<keyword evidence="1" id="KW-0732">Signal</keyword>
<dbReference type="AlphaFoldDB" id="A0A399F9I3"/>